<reference evidence="2" key="1">
    <citation type="journal article" date="2021" name="Proc. Natl. Acad. Sci. U.S.A.">
        <title>A Catalog of Tens of Thousands of Viruses from Human Metagenomes Reveals Hidden Associations with Chronic Diseases.</title>
        <authorList>
            <person name="Tisza M.J."/>
            <person name="Buck C.B."/>
        </authorList>
    </citation>
    <scope>NUCLEOTIDE SEQUENCE</scope>
    <source>
        <strain evidence="2">Ct16C7</strain>
    </source>
</reference>
<proteinExistence type="predicted"/>
<feature type="compositionally biased region" description="Polar residues" evidence="1">
    <location>
        <begin position="229"/>
        <end position="239"/>
    </location>
</feature>
<organism evidence="2">
    <name type="scientific">Siphoviridae sp. ct16C7</name>
    <dbReference type="NCBI Taxonomy" id="2825304"/>
    <lineage>
        <taxon>Viruses</taxon>
        <taxon>Duplodnaviria</taxon>
        <taxon>Heunggongvirae</taxon>
        <taxon>Uroviricota</taxon>
        <taxon>Caudoviricetes</taxon>
    </lineage>
</organism>
<feature type="region of interest" description="Disordered" evidence="1">
    <location>
        <begin position="1"/>
        <end position="31"/>
    </location>
</feature>
<feature type="compositionally biased region" description="Basic and acidic residues" evidence="1">
    <location>
        <begin position="21"/>
        <end position="31"/>
    </location>
</feature>
<sequence length="239" mass="27505">MSACLNRPKRFGARSTQGCDAPDRKDPPTARRELRATPFDLYGYVRGLPQNGFTVKCTFTALTEKRPTEASCADYPTSWLPWVFSRHLIFGTVMHPELKRSIEHWDGRIESLPHYRGCQVFPGEADVMPMRCTCGVTILAQRRLLKLPLYYLIRFRWHARCAIRRIHPVLRWKQQKGKQRKVCRWIHALAQDWAFYRCAATNLCWCSSRTPKPTPTDVPASDAECSASEIHSGSARQEP</sequence>
<feature type="region of interest" description="Disordered" evidence="1">
    <location>
        <begin position="212"/>
        <end position="239"/>
    </location>
</feature>
<dbReference type="EMBL" id="BK015293">
    <property type="protein sequence ID" value="DAD99809.1"/>
    <property type="molecule type" value="Genomic_DNA"/>
</dbReference>
<evidence type="ECO:0000313" key="2">
    <source>
        <dbReference type="EMBL" id="DAD99809.1"/>
    </source>
</evidence>
<name>A0A8S5NYJ9_9CAUD</name>
<protein>
    <submittedName>
        <fullName evidence="2">Uncharacterized protein</fullName>
    </submittedName>
</protein>
<accession>A0A8S5NYJ9</accession>
<evidence type="ECO:0000256" key="1">
    <source>
        <dbReference type="SAM" id="MobiDB-lite"/>
    </source>
</evidence>